<dbReference type="Pfam" id="PF01569">
    <property type="entry name" value="PAP2"/>
    <property type="match status" value="1"/>
</dbReference>
<feature type="transmembrane region" description="Helical" evidence="1">
    <location>
        <begin position="14"/>
        <end position="34"/>
    </location>
</feature>
<evidence type="ECO:0000313" key="4">
    <source>
        <dbReference type="Proteomes" id="UP000176815"/>
    </source>
</evidence>
<feature type="transmembrane region" description="Helical" evidence="1">
    <location>
        <begin position="46"/>
        <end position="65"/>
    </location>
</feature>
<dbReference type="Gene3D" id="1.20.144.10">
    <property type="entry name" value="Phosphatidic acid phosphatase type 2/haloperoxidase"/>
    <property type="match status" value="1"/>
</dbReference>
<feature type="transmembrane region" description="Helical" evidence="1">
    <location>
        <begin position="85"/>
        <end position="105"/>
    </location>
</feature>
<keyword evidence="1" id="KW-0472">Membrane</keyword>
<feature type="domain" description="Phosphatidic acid phosphatase type 2/haloperoxidase" evidence="2">
    <location>
        <begin position="46"/>
        <end position="158"/>
    </location>
</feature>
<name>A0A1F4X669_UNCKA</name>
<dbReference type="AlphaFoldDB" id="A0A1F4X669"/>
<evidence type="ECO:0000259" key="2">
    <source>
        <dbReference type="SMART" id="SM00014"/>
    </source>
</evidence>
<feature type="transmembrane region" description="Helical" evidence="1">
    <location>
        <begin position="112"/>
        <end position="131"/>
    </location>
</feature>
<sequence length="170" mass="19733">MSLIEDFILPQLKFISYFGESIFYLLPIALLVSLGFFKTKHRTEGALILVSLLSYFYSIILKFIFQVQRPPTASYTDFINQYSFPSSHVVVYTAFFGYLIFLTLFLKRFDKLLRFVILILSLYFLSFVGISRVVLGEHWPTDVLWGYLFGAVYLGILIVLHKNSVPKDKN</sequence>
<accession>A0A1F4X669</accession>
<keyword evidence="1" id="KW-1133">Transmembrane helix</keyword>
<dbReference type="Proteomes" id="UP000176815">
    <property type="component" value="Unassembled WGS sequence"/>
</dbReference>
<gene>
    <name evidence="3" type="ORF">A2619_00365</name>
</gene>
<dbReference type="EMBL" id="MEWG01000026">
    <property type="protein sequence ID" value="OGC77119.1"/>
    <property type="molecule type" value="Genomic_DNA"/>
</dbReference>
<dbReference type="InterPro" id="IPR000326">
    <property type="entry name" value="PAP2/HPO"/>
</dbReference>
<comment type="caution">
    <text evidence="3">The sequence shown here is derived from an EMBL/GenBank/DDBJ whole genome shotgun (WGS) entry which is preliminary data.</text>
</comment>
<dbReference type="SUPFAM" id="SSF48317">
    <property type="entry name" value="Acid phosphatase/Vanadium-dependent haloperoxidase"/>
    <property type="match status" value="1"/>
</dbReference>
<dbReference type="SMART" id="SM00014">
    <property type="entry name" value="acidPPc"/>
    <property type="match status" value="1"/>
</dbReference>
<keyword evidence="1" id="KW-0812">Transmembrane</keyword>
<feature type="transmembrane region" description="Helical" evidence="1">
    <location>
        <begin position="143"/>
        <end position="160"/>
    </location>
</feature>
<protein>
    <recommendedName>
        <fullName evidence="2">Phosphatidic acid phosphatase type 2/haloperoxidase domain-containing protein</fullName>
    </recommendedName>
</protein>
<dbReference type="PANTHER" id="PTHR14969">
    <property type="entry name" value="SPHINGOSINE-1-PHOSPHATE PHOSPHOHYDROLASE"/>
    <property type="match status" value="1"/>
</dbReference>
<proteinExistence type="predicted"/>
<reference evidence="3 4" key="1">
    <citation type="journal article" date="2016" name="Nat. Commun.">
        <title>Thousands of microbial genomes shed light on interconnected biogeochemical processes in an aquifer system.</title>
        <authorList>
            <person name="Anantharaman K."/>
            <person name="Brown C.T."/>
            <person name="Hug L.A."/>
            <person name="Sharon I."/>
            <person name="Castelle C.J."/>
            <person name="Probst A.J."/>
            <person name="Thomas B.C."/>
            <person name="Singh A."/>
            <person name="Wilkins M.J."/>
            <person name="Karaoz U."/>
            <person name="Brodie E.L."/>
            <person name="Williams K.H."/>
            <person name="Hubbard S.S."/>
            <person name="Banfield J.F."/>
        </authorList>
    </citation>
    <scope>NUCLEOTIDE SEQUENCE [LARGE SCALE GENOMIC DNA]</scope>
</reference>
<dbReference type="InterPro" id="IPR036938">
    <property type="entry name" value="PAP2/HPO_sf"/>
</dbReference>
<evidence type="ECO:0000313" key="3">
    <source>
        <dbReference type="EMBL" id="OGC77119.1"/>
    </source>
</evidence>
<dbReference type="PANTHER" id="PTHR14969:SF13">
    <property type="entry name" value="AT30094P"/>
    <property type="match status" value="1"/>
</dbReference>
<evidence type="ECO:0000256" key="1">
    <source>
        <dbReference type="SAM" id="Phobius"/>
    </source>
</evidence>
<organism evidence="3 4">
    <name type="scientific">candidate division WWE3 bacterium RIFOXYD1_FULL_39_9</name>
    <dbReference type="NCBI Taxonomy" id="1802649"/>
    <lineage>
        <taxon>Bacteria</taxon>
        <taxon>Katanobacteria</taxon>
    </lineage>
</organism>